<dbReference type="GO" id="GO:0070063">
    <property type="term" value="F:RNA polymerase binding"/>
    <property type="evidence" value="ECO:0007669"/>
    <property type="project" value="InterPro"/>
</dbReference>
<name>A0A1F4Q5U1_UNCSA</name>
<dbReference type="InterPro" id="IPR022691">
    <property type="entry name" value="Tscrpt_elong_fac_GreA/B_N"/>
</dbReference>
<comment type="similarity">
    <text evidence="1 8 9">Belongs to the GreA/GreB family.</text>
</comment>
<dbReference type="PANTHER" id="PTHR30437:SF4">
    <property type="entry name" value="TRANSCRIPTION ELONGATION FACTOR GREA"/>
    <property type="match status" value="1"/>
</dbReference>
<dbReference type="InterPro" id="IPR028624">
    <property type="entry name" value="Tscrpt_elong_fac_GreA/B"/>
</dbReference>
<dbReference type="GO" id="GO:0032784">
    <property type="term" value="P:regulation of DNA-templated transcription elongation"/>
    <property type="evidence" value="ECO:0007669"/>
    <property type="project" value="UniProtKB-UniRule"/>
</dbReference>
<dbReference type="NCBIfam" id="TIGR01462">
    <property type="entry name" value="greA"/>
    <property type="match status" value="1"/>
</dbReference>
<evidence type="ECO:0000256" key="5">
    <source>
        <dbReference type="ARBA" id="ARBA00023163"/>
    </source>
</evidence>
<evidence type="ECO:0000256" key="4">
    <source>
        <dbReference type="ARBA" id="ARBA00023125"/>
    </source>
</evidence>
<evidence type="ECO:0000259" key="10">
    <source>
        <dbReference type="Pfam" id="PF01272"/>
    </source>
</evidence>
<dbReference type="PROSITE" id="PS00829">
    <property type="entry name" value="GREAB_1"/>
    <property type="match status" value="1"/>
</dbReference>
<dbReference type="SUPFAM" id="SSF46557">
    <property type="entry name" value="GreA transcript cleavage protein, N-terminal domain"/>
    <property type="match status" value="1"/>
</dbReference>
<feature type="domain" description="Transcription elongation factor GreA/GreB N-terminal" evidence="11">
    <location>
        <begin position="4"/>
        <end position="72"/>
    </location>
</feature>
<comment type="caution">
    <text evidence="12">The sequence shown here is derived from an EMBL/GenBank/DDBJ whole genome shotgun (WGS) entry which is preliminary data.</text>
</comment>
<dbReference type="Pfam" id="PF01272">
    <property type="entry name" value="GreA_GreB"/>
    <property type="match status" value="1"/>
</dbReference>
<evidence type="ECO:0000313" key="13">
    <source>
        <dbReference type="Proteomes" id="UP000178724"/>
    </source>
</evidence>
<dbReference type="InterPro" id="IPR018151">
    <property type="entry name" value="TF_GreA/GreB_CS"/>
</dbReference>
<dbReference type="InterPro" id="IPR036805">
    <property type="entry name" value="Tscrpt_elong_fac_GreA/B_N_sf"/>
</dbReference>
<sequence length="154" mass="17046">MTDYMTKENYDKIQEKLEALKKRRAVIAKTIGEAREHGDLKENSAYHAAKDEQGLNEMRIREFEAKLENATIVEKAEAAKSDVVTLGSLARLKALDTGKEVEYTLVSEEEADPLENKISTASPIGGAIVNEKAGAVVEVETPRGLVKYKILEIK</sequence>
<accession>A0A1F4Q5U1</accession>
<dbReference type="InterPro" id="IPR023459">
    <property type="entry name" value="Tscrpt_elong_fac_GreA/B_fam"/>
</dbReference>
<organism evidence="12 13">
    <name type="scientific">candidate division WOR-1 bacterium RIFCSPHIGHO2_01_FULL_53_15</name>
    <dbReference type="NCBI Taxonomy" id="1802564"/>
    <lineage>
        <taxon>Bacteria</taxon>
        <taxon>Bacillati</taxon>
        <taxon>Saganbacteria</taxon>
    </lineage>
</organism>
<dbReference type="Proteomes" id="UP000178724">
    <property type="component" value="Unassembled WGS sequence"/>
</dbReference>
<evidence type="ECO:0000256" key="1">
    <source>
        <dbReference type="ARBA" id="ARBA00008213"/>
    </source>
</evidence>
<evidence type="ECO:0000256" key="2">
    <source>
        <dbReference type="ARBA" id="ARBA00013729"/>
    </source>
</evidence>
<dbReference type="InterPro" id="IPR036953">
    <property type="entry name" value="GreA/GreB_C_sf"/>
</dbReference>
<keyword evidence="4 8" id="KW-0238">DNA-binding</keyword>
<dbReference type="Gene3D" id="3.10.50.30">
    <property type="entry name" value="Transcription elongation factor, GreA/GreB, C-terminal domain"/>
    <property type="match status" value="1"/>
</dbReference>
<dbReference type="PIRSF" id="PIRSF006092">
    <property type="entry name" value="GreA_GreB"/>
    <property type="match status" value="1"/>
</dbReference>
<keyword evidence="5 8" id="KW-0804">Transcription</keyword>
<evidence type="ECO:0000313" key="12">
    <source>
        <dbReference type="EMBL" id="OGB90602.1"/>
    </source>
</evidence>
<protein>
    <recommendedName>
        <fullName evidence="2 8">Transcription elongation factor GreA</fullName>
    </recommendedName>
    <alternativeName>
        <fullName evidence="7 8">Transcript cleavage factor GreA</fullName>
    </alternativeName>
</protein>
<comment type="function">
    <text evidence="6 8 9">Necessary for efficient RNA polymerase transcription elongation past template-encoded arresting sites. The arresting sites in DNA have the property of trapping a certain fraction of elongating RNA polymerases that pass through, resulting in locked ternary complexes. Cleavage of the nascent transcript by cleavage factors such as GreA or GreB allows the resumption of elongation from the new 3'terminus. GreA releases sequences of 2 to 3 nucleotides.</text>
</comment>
<evidence type="ECO:0000259" key="11">
    <source>
        <dbReference type="Pfam" id="PF03449"/>
    </source>
</evidence>
<evidence type="ECO:0000256" key="8">
    <source>
        <dbReference type="HAMAP-Rule" id="MF_00105"/>
    </source>
</evidence>
<dbReference type="NCBIfam" id="NF001263">
    <property type="entry name" value="PRK00226.1-4"/>
    <property type="match status" value="1"/>
</dbReference>
<dbReference type="FunFam" id="1.10.287.180:FF:000001">
    <property type="entry name" value="Transcription elongation factor GreA"/>
    <property type="match status" value="1"/>
</dbReference>
<dbReference type="GO" id="GO:0006354">
    <property type="term" value="P:DNA-templated transcription elongation"/>
    <property type="evidence" value="ECO:0007669"/>
    <property type="project" value="TreeGrafter"/>
</dbReference>
<dbReference type="GO" id="GO:0003677">
    <property type="term" value="F:DNA binding"/>
    <property type="evidence" value="ECO:0007669"/>
    <property type="project" value="UniProtKB-UniRule"/>
</dbReference>
<evidence type="ECO:0000256" key="3">
    <source>
        <dbReference type="ARBA" id="ARBA00023015"/>
    </source>
</evidence>
<dbReference type="AlphaFoldDB" id="A0A1F4Q5U1"/>
<evidence type="ECO:0000256" key="9">
    <source>
        <dbReference type="RuleBase" id="RU000556"/>
    </source>
</evidence>
<gene>
    <name evidence="8" type="primary">greA</name>
    <name evidence="12" type="ORF">A2625_03570</name>
</gene>
<dbReference type="HAMAP" id="MF_00105">
    <property type="entry name" value="GreA_GreB"/>
    <property type="match status" value="1"/>
</dbReference>
<dbReference type="Pfam" id="PF03449">
    <property type="entry name" value="GreA_GreB_N"/>
    <property type="match status" value="1"/>
</dbReference>
<dbReference type="Gene3D" id="1.10.287.180">
    <property type="entry name" value="Transcription elongation factor, GreA/GreB, N-terminal domain"/>
    <property type="match status" value="1"/>
</dbReference>
<evidence type="ECO:0000256" key="6">
    <source>
        <dbReference type="ARBA" id="ARBA00024916"/>
    </source>
</evidence>
<proteinExistence type="inferred from homology"/>
<feature type="domain" description="Transcription elongation factor GreA/GreB C-terminal" evidence="10">
    <location>
        <begin position="80"/>
        <end position="154"/>
    </location>
</feature>
<dbReference type="InterPro" id="IPR001437">
    <property type="entry name" value="Tscrpt_elong_fac_GreA/B_C"/>
</dbReference>
<dbReference type="EMBL" id="METM01000007">
    <property type="protein sequence ID" value="OGB90602.1"/>
    <property type="molecule type" value="Genomic_DNA"/>
</dbReference>
<reference evidence="12 13" key="1">
    <citation type="journal article" date="2016" name="Nat. Commun.">
        <title>Thousands of microbial genomes shed light on interconnected biogeochemical processes in an aquifer system.</title>
        <authorList>
            <person name="Anantharaman K."/>
            <person name="Brown C.T."/>
            <person name="Hug L.A."/>
            <person name="Sharon I."/>
            <person name="Castelle C.J."/>
            <person name="Probst A.J."/>
            <person name="Thomas B.C."/>
            <person name="Singh A."/>
            <person name="Wilkins M.J."/>
            <person name="Karaoz U."/>
            <person name="Brodie E.L."/>
            <person name="Williams K.H."/>
            <person name="Hubbard S.S."/>
            <person name="Banfield J.F."/>
        </authorList>
    </citation>
    <scope>NUCLEOTIDE SEQUENCE [LARGE SCALE GENOMIC DNA]</scope>
</reference>
<dbReference type="SUPFAM" id="SSF54534">
    <property type="entry name" value="FKBP-like"/>
    <property type="match status" value="1"/>
</dbReference>
<keyword evidence="3 8" id="KW-0805">Transcription regulation</keyword>
<evidence type="ECO:0000256" key="7">
    <source>
        <dbReference type="ARBA" id="ARBA00030776"/>
    </source>
</evidence>
<dbReference type="PANTHER" id="PTHR30437">
    <property type="entry name" value="TRANSCRIPTION ELONGATION FACTOR GREA"/>
    <property type="match status" value="1"/>
</dbReference>
<dbReference type="InterPro" id="IPR006359">
    <property type="entry name" value="Tscrpt_elong_fac_GreA"/>
</dbReference>